<gene>
    <name evidence="3" type="ORF">GCM10010521_69300</name>
</gene>
<dbReference type="Proteomes" id="UP001500893">
    <property type="component" value="Unassembled WGS sequence"/>
</dbReference>
<keyword evidence="2" id="KW-0472">Membrane</keyword>
<comment type="caution">
    <text evidence="3">The sequence shown here is derived from an EMBL/GenBank/DDBJ whole genome shotgun (WGS) entry which is preliminary data.</text>
</comment>
<feature type="region of interest" description="Disordered" evidence="1">
    <location>
        <begin position="1"/>
        <end position="33"/>
    </location>
</feature>
<sequence length="70" mass="7403">MSGLESGPPDLPSEAQVREEEQGRRRTRRRPRLARSERNALLAAAVGGVSTALVNGLIALVVEAVRAALG</sequence>
<keyword evidence="2" id="KW-0812">Transmembrane</keyword>
<evidence type="ECO:0000313" key="4">
    <source>
        <dbReference type="Proteomes" id="UP001500893"/>
    </source>
</evidence>
<organism evidence="3 4">
    <name type="scientific">Streptomyces rameus</name>
    <dbReference type="NCBI Taxonomy" id="68261"/>
    <lineage>
        <taxon>Bacteria</taxon>
        <taxon>Bacillati</taxon>
        <taxon>Actinomycetota</taxon>
        <taxon>Actinomycetes</taxon>
        <taxon>Kitasatosporales</taxon>
        <taxon>Streptomycetaceae</taxon>
        <taxon>Streptomyces</taxon>
    </lineage>
</organism>
<protein>
    <submittedName>
        <fullName evidence="3">Uncharacterized protein</fullName>
    </submittedName>
</protein>
<evidence type="ECO:0000256" key="2">
    <source>
        <dbReference type="SAM" id="Phobius"/>
    </source>
</evidence>
<evidence type="ECO:0000256" key="1">
    <source>
        <dbReference type="SAM" id="MobiDB-lite"/>
    </source>
</evidence>
<accession>A0ABN3VA12</accession>
<dbReference type="EMBL" id="BAAAVM010000143">
    <property type="protein sequence ID" value="GAA2780481.1"/>
    <property type="molecule type" value="Genomic_DNA"/>
</dbReference>
<evidence type="ECO:0000313" key="3">
    <source>
        <dbReference type="EMBL" id="GAA2780481.1"/>
    </source>
</evidence>
<name>A0ABN3VA12_9ACTN</name>
<keyword evidence="2" id="KW-1133">Transmembrane helix</keyword>
<dbReference type="RefSeq" id="WP_345059644.1">
    <property type="nucleotide sequence ID" value="NZ_BAAAVM010000143.1"/>
</dbReference>
<proteinExistence type="predicted"/>
<keyword evidence="4" id="KW-1185">Reference proteome</keyword>
<reference evidence="3 4" key="1">
    <citation type="journal article" date="2019" name="Int. J. Syst. Evol. Microbiol.">
        <title>The Global Catalogue of Microorganisms (GCM) 10K type strain sequencing project: providing services to taxonomists for standard genome sequencing and annotation.</title>
        <authorList>
            <consortium name="The Broad Institute Genomics Platform"/>
            <consortium name="The Broad Institute Genome Sequencing Center for Infectious Disease"/>
            <person name="Wu L."/>
            <person name="Ma J."/>
        </authorList>
    </citation>
    <scope>NUCLEOTIDE SEQUENCE [LARGE SCALE GENOMIC DNA]</scope>
    <source>
        <strain evidence="3 4">JCM 11574</strain>
    </source>
</reference>
<feature type="transmembrane region" description="Helical" evidence="2">
    <location>
        <begin position="40"/>
        <end position="62"/>
    </location>
</feature>